<dbReference type="InterPro" id="IPR005158">
    <property type="entry name" value="BTAD"/>
</dbReference>
<dbReference type="CDD" id="cd15831">
    <property type="entry name" value="BTAD"/>
    <property type="match status" value="1"/>
</dbReference>
<dbReference type="InterPro" id="IPR051677">
    <property type="entry name" value="AfsR-DnrI-RedD_regulator"/>
</dbReference>
<evidence type="ECO:0000313" key="5">
    <source>
        <dbReference type="Proteomes" id="UP000254869"/>
    </source>
</evidence>
<sequence length="246" mass="27182">MSVERLVDGLWGELPPRHAAQVARTYVSRLRKVVNVEGALLFSEASGYVWRPAAGSFDLPVFENALAAADAAKAGGDLGRADRVLGEALALWRGEPLAGIAAPWAEAPRTRLVEKCLTIREAHCRFGLELGRHAQEVAELMELCRTHPFREGLRELLMLALHRCGVISRAAHVLAERMGPHLVSRPRWENSCGPDGLVARSGLSARPLGWEALMEGEEQVVGGGHDRRRQRRFVLDVGEQLRRERV</sequence>
<dbReference type="InterPro" id="IPR011990">
    <property type="entry name" value="TPR-like_helical_dom_sf"/>
</dbReference>
<protein>
    <submittedName>
        <fullName evidence="4">Transcriptional activator</fullName>
    </submittedName>
</protein>
<dbReference type="Pfam" id="PF03704">
    <property type="entry name" value="BTAD"/>
    <property type="match status" value="1"/>
</dbReference>
<dbReference type="InterPro" id="IPR036388">
    <property type="entry name" value="WH-like_DNA-bd_sf"/>
</dbReference>
<reference evidence="4 5" key="1">
    <citation type="submission" date="2018-07" db="EMBL/GenBank/DDBJ databases">
        <title>Genomic Encyclopedia of Type Strains, Phase IV (KMG-IV): sequencing the most valuable type-strain genomes for metagenomic binning, comparative biology and taxonomic classification.</title>
        <authorList>
            <person name="Goeker M."/>
        </authorList>
    </citation>
    <scope>NUCLEOTIDE SEQUENCE [LARGE SCALE GENOMIC DNA]</scope>
    <source>
        <strain evidence="4 5">DSM 44290</strain>
    </source>
</reference>
<comment type="caution">
    <text evidence="4">The sequence shown here is derived from an EMBL/GenBank/DDBJ whole genome shotgun (WGS) entry which is preliminary data.</text>
</comment>
<dbReference type="PANTHER" id="PTHR35807:SF1">
    <property type="entry name" value="TRANSCRIPTIONAL REGULATOR REDD"/>
    <property type="match status" value="1"/>
</dbReference>
<dbReference type="GO" id="GO:0003677">
    <property type="term" value="F:DNA binding"/>
    <property type="evidence" value="ECO:0007669"/>
    <property type="project" value="TreeGrafter"/>
</dbReference>
<dbReference type="Proteomes" id="UP000254869">
    <property type="component" value="Unassembled WGS sequence"/>
</dbReference>
<organism evidence="4 5">
    <name type="scientific">Nocardia pseudobrasiliensis</name>
    <dbReference type="NCBI Taxonomy" id="45979"/>
    <lineage>
        <taxon>Bacteria</taxon>
        <taxon>Bacillati</taxon>
        <taxon>Actinomycetota</taxon>
        <taxon>Actinomycetes</taxon>
        <taxon>Mycobacteriales</taxon>
        <taxon>Nocardiaceae</taxon>
        <taxon>Nocardia</taxon>
    </lineage>
</organism>
<keyword evidence="5" id="KW-1185">Reference proteome</keyword>
<proteinExistence type="predicted"/>
<feature type="domain" description="Bacterial transcriptional activator" evidence="3">
    <location>
        <begin position="57"/>
        <end position="183"/>
    </location>
</feature>
<dbReference type="Gene3D" id="1.25.40.10">
    <property type="entry name" value="Tetratricopeptide repeat domain"/>
    <property type="match status" value="1"/>
</dbReference>
<dbReference type="Gene3D" id="1.10.10.10">
    <property type="entry name" value="Winged helix-like DNA-binding domain superfamily/Winged helix DNA-binding domain"/>
    <property type="match status" value="1"/>
</dbReference>
<evidence type="ECO:0000313" key="4">
    <source>
        <dbReference type="EMBL" id="RDI69287.1"/>
    </source>
</evidence>
<keyword evidence="1" id="KW-0805">Transcription regulation</keyword>
<dbReference type="SUPFAM" id="SSF48452">
    <property type="entry name" value="TPR-like"/>
    <property type="match status" value="1"/>
</dbReference>
<gene>
    <name evidence="4" type="ORF">DFR76_101825</name>
</gene>
<dbReference type="SMART" id="SM01043">
    <property type="entry name" value="BTAD"/>
    <property type="match status" value="1"/>
</dbReference>
<evidence type="ECO:0000256" key="1">
    <source>
        <dbReference type="ARBA" id="ARBA00023015"/>
    </source>
</evidence>
<accession>A0A370IEZ5</accession>
<dbReference type="AlphaFoldDB" id="A0A370IEZ5"/>
<keyword evidence="2" id="KW-0804">Transcription</keyword>
<dbReference type="EMBL" id="QQBC01000001">
    <property type="protein sequence ID" value="RDI69287.1"/>
    <property type="molecule type" value="Genomic_DNA"/>
</dbReference>
<dbReference type="GO" id="GO:0006355">
    <property type="term" value="P:regulation of DNA-templated transcription"/>
    <property type="evidence" value="ECO:0007669"/>
    <property type="project" value="TreeGrafter"/>
</dbReference>
<evidence type="ECO:0000256" key="2">
    <source>
        <dbReference type="ARBA" id="ARBA00023163"/>
    </source>
</evidence>
<dbReference type="STRING" id="1210086.GCA_001613105_00679"/>
<name>A0A370IEZ5_9NOCA</name>
<evidence type="ECO:0000259" key="3">
    <source>
        <dbReference type="SMART" id="SM01043"/>
    </source>
</evidence>
<dbReference type="PANTHER" id="PTHR35807">
    <property type="entry name" value="TRANSCRIPTIONAL REGULATOR REDD-RELATED"/>
    <property type="match status" value="1"/>
</dbReference>